<feature type="transmembrane region" description="Helical" evidence="1">
    <location>
        <begin position="61"/>
        <end position="81"/>
    </location>
</feature>
<name>A0A4R4SK83_9ACTN</name>
<feature type="transmembrane region" description="Helical" evidence="1">
    <location>
        <begin position="93"/>
        <end position="112"/>
    </location>
</feature>
<proteinExistence type="predicted"/>
<protein>
    <recommendedName>
        <fullName evidence="4">DUF485 domain-containing protein</fullName>
    </recommendedName>
</protein>
<dbReference type="Proteomes" id="UP000295345">
    <property type="component" value="Unassembled WGS sequence"/>
</dbReference>
<keyword evidence="1" id="KW-0472">Membrane</keyword>
<keyword evidence="3" id="KW-1185">Reference proteome</keyword>
<reference evidence="2 3" key="1">
    <citation type="submission" date="2019-03" db="EMBL/GenBank/DDBJ databases">
        <title>Draft genome sequences of novel Actinobacteria.</title>
        <authorList>
            <person name="Sahin N."/>
            <person name="Ay H."/>
            <person name="Saygin H."/>
        </authorList>
    </citation>
    <scope>NUCLEOTIDE SEQUENCE [LARGE SCALE GENOMIC DNA]</scope>
    <source>
        <strain evidence="2 3">DSM 41900</strain>
    </source>
</reference>
<sequence>MTSTPRRVRITSPQTRIALSRGHRPPRHLLPLPGPDNESEGELAAARALFAAQRRHAARTLGILALLLFGLSGLLGALPALGRVAVAGVPASWLLLMAASYPLLLLIAFRHVRGAERIERSSGKGPE</sequence>
<comment type="caution">
    <text evidence="2">The sequence shown here is derived from an EMBL/GenBank/DDBJ whole genome shotgun (WGS) entry which is preliminary data.</text>
</comment>
<keyword evidence="1" id="KW-0812">Transmembrane</keyword>
<evidence type="ECO:0000313" key="2">
    <source>
        <dbReference type="EMBL" id="TDC63186.1"/>
    </source>
</evidence>
<evidence type="ECO:0000313" key="3">
    <source>
        <dbReference type="Proteomes" id="UP000295345"/>
    </source>
</evidence>
<evidence type="ECO:0008006" key="4">
    <source>
        <dbReference type="Google" id="ProtNLM"/>
    </source>
</evidence>
<dbReference type="AlphaFoldDB" id="A0A4R4SK83"/>
<gene>
    <name evidence="2" type="ORF">E1283_32820</name>
</gene>
<evidence type="ECO:0000256" key="1">
    <source>
        <dbReference type="SAM" id="Phobius"/>
    </source>
</evidence>
<organism evidence="2 3">
    <name type="scientific">Streptomyces hainanensis</name>
    <dbReference type="NCBI Taxonomy" id="402648"/>
    <lineage>
        <taxon>Bacteria</taxon>
        <taxon>Bacillati</taxon>
        <taxon>Actinomycetota</taxon>
        <taxon>Actinomycetes</taxon>
        <taxon>Kitasatosporales</taxon>
        <taxon>Streptomycetaceae</taxon>
        <taxon>Streptomyces</taxon>
    </lineage>
</organism>
<dbReference type="EMBL" id="SMKI01000579">
    <property type="protein sequence ID" value="TDC63186.1"/>
    <property type="molecule type" value="Genomic_DNA"/>
</dbReference>
<dbReference type="RefSeq" id="WP_132821814.1">
    <property type="nucleotide sequence ID" value="NZ_SMKI01000579.1"/>
</dbReference>
<accession>A0A4R4SK83</accession>
<keyword evidence="1" id="KW-1133">Transmembrane helix</keyword>